<comment type="caution">
    <text evidence="1">The sequence shown here is derived from an EMBL/GenBank/DDBJ whole genome shotgun (WGS) entry which is preliminary data.</text>
</comment>
<name>A0A2K1P4P3_9BACT</name>
<evidence type="ECO:0000313" key="2">
    <source>
        <dbReference type="Proteomes" id="UP000236434"/>
    </source>
</evidence>
<proteinExistence type="predicted"/>
<accession>A0A2K1P4P3</accession>
<reference evidence="1 2" key="1">
    <citation type="submission" date="2013-12" db="EMBL/GenBank/DDBJ databases">
        <title>Comparative genomics of Petrotoga isolates.</title>
        <authorList>
            <person name="Nesbo C.L."/>
            <person name="Charchuk R."/>
            <person name="Chow K."/>
        </authorList>
    </citation>
    <scope>NUCLEOTIDE SEQUENCE [LARGE SCALE GENOMIC DNA]</scope>
    <source>
        <strain evidence="1 2">DSM 13574</strain>
    </source>
</reference>
<sequence>MKISKILPVQLPLQKICRGIFINYKLTSHMKKAAIGAIVGIEPIR</sequence>
<dbReference type="Proteomes" id="UP000236434">
    <property type="component" value="Unassembled WGS sequence"/>
</dbReference>
<dbReference type="EMBL" id="AZRL01000004">
    <property type="protein sequence ID" value="PNR97755.1"/>
    <property type="molecule type" value="Genomic_DNA"/>
</dbReference>
<organism evidence="1 2">
    <name type="scientific">Petrotoga olearia DSM 13574</name>
    <dbReference type="NCBI Taxonomy" id="1122955"/>
    <lineage>
        <taxon>Bacteria</taxon>
        <taxon>Thermotogati</taxon>
        <taxon>Thermotogota</taxon>
        <taxon>Thermotogae</taxon>
        <taxon>Petrotogales</taxon>
        <taxon>Petrotogaceae</taxon>
        <taxon>Petrotoga</taxon>
    </lineage>
</organism>
<evidence type="ECO:0000313" key="1">
    <source>
        <dbReference type="EMBL" id="PNR97755.1"/>
    </source>
</evidence>
<gene>
    <name evidence="1" type="ORF">X929_02740</name>
</gene>
<protein>
    <submittedName>
        <fullName evidence="1">Uncharacterized protein</fullName>
    </submittedName>
</protein>
<dbReference type="AlphaFoldDB" id="A0A2K1P4P3"/>